<reference evidence="2 3" key="1">
    <citation type="journal article" date="2005" name="Nucleic Acids Res.">
        <title>Genomic blueprint of Hahella chejuensis, a marine microbe producing an algicidal agent.</title>
        <authorList>
            <person name="Jeong H."/>
            <person name="Yim J.H."/>
            <person name="Lee C."/>
            <person name="Choi S.-H."/>
            <person name="Park Y.K."/>
            <person name="Yoon S.H."/>
            <person name="Hur C.-G."/>
            <person name="Kang H.-Y."/>
            <person name="Kim D."/>
            <person name="Lee H.H."/>
            <person name="Park K.H."/>
            <person name="Park S.-H."/>
            <person name="Park H.-S."/>
            <person name="Lee H.K."/>
            <person name="Oh T.K."/>
            <person name="Kim J.F."/>
        </authorList>
    </citation>
    <scope>NUCLEOTIDE SEQUENCE [LARGE SCALE GENOMIC DNA]</scope>
    <source>
        <strain evidence="2 3">KCTC 2396</strain>
    </source>
</reference>
<proteinExistence type="predicted"/>
<keyword evidence="3" id="KW-1185">Reference proteome</keyword>
<accession>Q2SGC6</accession>
<feature type="chain" id="PRO_5004215061" evidence="1">
    <location>
        <begin position="24"/>
        <end position="160"/>
    </location>
</feature>
<evidence type="ECO:0000313" key="2">
    <source>
        <dbReference type="EMBL" id="ABC30298.1"/>
    </source>
</evidence>
<dbReference type="Proteomes" id="UP000000238">
    <property type="component" value="Chromosome"/>
</dbReference>
<name>Q2SGC6_HAHCH</name>
<evidence type="ECO:0000313" key="3">
    <source>
        <dbReference type="Proteomes" id="UP000000238"/>
    </source>
</evidence>
<dbReference type="AlphaFoldDB" id="Q2SGC6"/>
<feature type="signal peptide" evidence="1">
    <location>
        <begin position="1"/>
        <end position="23"/>
    </location>
</feature>
<dbReference type="OrthoDB" id="6203642at2"/>
<organism evidence="2 3">
    <name type="scientific">Hahella chejuensis (strain KCTC 2396)</name>
    <dbReference type="NCBI Taxonomy" id="349521"/>
    <lineage>
        <taxon>Bacteria</taxon>
        <taxon>Pseudomonadati</taxon>
        <taxon>Pseudomonadota</taxon>
        <taxon>Gammaproteobacteria</taxon>
        <taxon>Oceanospirillales</taxon>
        <taxon>Hahellaceae</taxon>
        <taxon>Hahella</taxon>
    </lineage>
</organism>
<dbReference type="RefSeq" id="WP_011397366.1">
    <property type="nucleotide sequence ID" value="NC_007645.1"/>
</dbReference>
<dbReference type="eggNOG" id="ENOG502ZN2I">
    <property type="taxonomic scope" value="Bacteria"/>
</dbReference>
<evidence type="ECO:0000256" key="1">
    <source>
        <dbReference type="SAM" id="SignalP"/>
    </source>
</evidence>
<keyword evidence="1" id="KW-0732">Signal</keyword>
<dbReference type="KEGG" id="hch:HCH_03556"/>
<dbReference type="EMBL" id="CP000155">
    <property type="protein sequence ID" value="ABC30298.1"/>
    <property type="molecule type" value="Genomic_DNA"/>
</dbReference>
<gene>
    <name evidence="2" type="ordered locus">HCH_03556</name>
</gene>
<dbReference type="HOGENOM" id="CLU_1649749_0_0_6"/>
<sequence length="160" mass="16831">MKTTLISLVMGAAISVASSASYADVEGSTTYLSHVVTANGAAHYLPVNLSFYASTTGTRAIFFNGECAVQSNDNSTWYDINIEVTSPSGVVTVIAPSNSDNAFCTGKGNGVLGNWSSNETHGTYYASTVGWYRVRVQAQLIGYGAGESVSIDDMSLIVMD</sequence>
<protein>
    <submittedName>
        <fullName evidence="2">Uncharacterized protein</fullName>
    </submittedName>
</protein>